<feature type="binding site" evidence="7">
    <location>
        <position position="120"/>
    </location>
    <ligand>
        <name>phosphoenolpyruvate</name>
        <dbReference type="ChEBI" id="CHEBI:58702"/>
    </ligand>
</feature>
<keyword evidence="3 7" id="KW-0028">Amino-acid biosynthesis</keyword>
<evidence type="ECO:0000259" key="8">
    <source>
        <dbReference type="Pfam" id="PF00275"/>
    </source>
</evidence>
<gene>
    <name evidence="7 9" type="primary">aroA</name>
    <name evidence="9" type="ORF">ACFQDM_11495</name>
</gene>
<dbReference type="EMBL" id="JBHSSW010000013">
    <property type="protein sequence ID" value="MFC6198709.1"/>
    <property type="molecule type" value="Genomic_DNA"/>
</dbReference>
<dbReference type="CDD" id="cd01556">
    <property type="entry name" value="EPSP_synthase"/>
    <property type="match status" value="1"/>
</dbReference>
<evidence type="ECO:0000256" key="4">
    <source>
        <dbReference type="ARBA" id="ARBA00022679"/>
    </source>
</evidence>
<evidence type="ECO:0000256" key="1">
    <source>
        <dbReference type="ARBA" id="ARBA00004811"/>
    </source>
</evidence>
<dbReference type="PANTHER" id="PTHR21090">
    <property type="entry name" value="AROM/DEHYDROQUINATE SYNTHASE"/>
    <property type="match status" value="1"/>
</dbReference>
<dbReference type="EC" id="2.5.1.19" evidence="7"/>
<dbReference type="Proteomes" id="UP001596303">
    <property type="component" value="Unassembled WGS sequence"/>
</dbReference>
<evidence type="ECO:0000313" key="9">
    <source>
        <dbReference type="EMBL" id="MFC6198709.1"/>
    </source>
</evidence>
<evidence type="ECO:0000256" key="3">
    <source>
        <dbReference type="ARBA" id="ARBA00022605"/>
    </source>
</evidence>
<feature type="binding site" evidence="7">
    <location>
        <position position="26"/>
    </location>
    <ligand>
        <name>3-phosphoshikimate</name>
        <dbReference type="ChEBI" id="CHEBI:145989"/>
    </ligand>
</feature>
<dbReference type="InterPro" id="IPR013792">
    <property type="entry name" value="RNA3'P_cycl/enolpyr_Trfase_a/b"/>
</dbReference>
<protein>
    <recommendedName>
        <fullName evidence="7">3-phosphoshikimate 1-carboxyvinyltransferase</fullName>
        <ecNumber evidence="7">2.5.1.19</ecNumber>
    </recommendedName>
    <alternativeName>
        <fullName evidence="7">5-enolpyruvylshikimate-3-phosphate synthase</fullName>
        <shortName evidence="7">EPSP synthase</shortName>
        <shortName evidence="7">EPSPS</shortName>
    </alternativeName>
</protein>
<dbReference type="InterPro" id="IPR023193">
    <property type="entry name" value="EPSP_synthase_CS"/>
</dbReference>
<feature type="binding site" evidence="7">
    <location>
        <position position="348"/>
    </location>
    <ligand>
        <name>phosphoenolpyruvate</name>
        <dbReference type="ChEBI" id="CHEBI:58702"/>
    </ligand>
</feature>
<keyword evidence="10" id="KW-1185">Reference proteome</keyword>
<evidence type="ECO:0000256" key="2">
    <source>
        <dbReference type="ARBA" id="ARBA00009948"/>
    </source>
</evidence>
<evidence type="ECO:0000313" key="10">
    <source>
        <dbReference type="Proteomes" id="UP001596303"/>
    </source>
</evidence>
<keyword evidence="7" id="KW-0963">Cytoplasm</keyword>
<evidence type="ECO:0000256" key="6">
    <source>
        <dbReference type="ARBA" id="ARBA00044633"/>
    </source>
</evidence>
<feature type="binding site" evidence="7">
    <location>
        <position position="92"/>
    </location>
    <ligand>
        <name>phosphoenolpyruvate</name>
        <dbReference type="ChEBI" id="CHEBI:58702"/>
    </ligand>
</feature>
<dbReference type="PROSITE" id="PS00104">
    <property type="entry name" value="EPSP_SYNTHASE_1"/>
    <property type="match status" value="1"/>
</dbReference>
<keyword evidence="4 7" id="KW-0808">Transferase</keyword>
<reference evidence="10" key="1">
    <citation type="journal article" date="2019" name="Int. J. Syst. Evol. Microbiol.">
        <title>The Global Catalogue of Microorganisms (GCM) 10K type strain sequencing project: providing services to taxonomists for standard genome sequencing and annotation.</title>
        <authorList>
            <consortium name="The Broad Institute Genomics Platform"/>
            <consortium name="The Broad Institute Genome Sequencing Center for Infectious Disease"/>
            <person name="Wu L."/>
            <person name="Ma J."/>
        </authorList>
    </citation>
    <scope>NUCLEOTIDE SEQUENCE [LARGE SCALE GENOMIC DNA]</scope>
    <source>
        <strain evidence="10">CGMCC-1.15741</strain>
    </source>
</reference>
<dbReference type="PANTHER" id="PTHR21090:SF5">
    <property type="entry name" value="PENTAFUNCTIONAL AROM POLYPEPTIDE"/>
    <property type="match status" value="1"/>
</dbReference>
<comment type="caution">
    <text evidence="7">Lacks conserved residue(s) required for the propagation of feature annotation.</text>
</comment>
<dbReference type="PIRSF" id="PIRSF000505">
    <property type="entry name" value="EPSPS"/>
    <property type="match status" value="1"/>
</dbReference>
<dbReference type="NCBIfam" id="TIGR01356">
    <property type="entry name" value="aroA"/>
    <property type="match status" value="1"/>
</dbReference>
<dbReference type="Pfam" id="PF00275">
    <property type="entry name" value="EPSP_synthase"/>
    <property type="match status" value="1"/>
</dbReference>
<feature type="binding site" evidence="7">
    <location>
        <position position="167"/>
    </location>
    <ligand>
        <name>phosphoenolpyruvate</name>
        <dbReference type="ChEBI" id="CHEBI:58702"/>
    </ligand>
</feature>
<feature type="binding site" evidence="7">
    <location>
        <position position="344"/>
    </location>
    <ligand>
        <name>3-phosphoshikimate</name>
        <dbReference type="ChEBI" id="CHEBI:145989"/>
    </ligand>
</feature>
<evidence type="ECO:0000256" key="5">
    <source>
        <dbReference type="ARBA" id="ARBA00023141"/>
    </source>
</evidence>
<organism evidence="9 10">
    <name type="scientific">Ponticaulis profundi</name>
    <dbReference type="NCBI Taxonomy" id="2665222"/>
    <lineage>
        <taxon>Bacteria</taxon>
        <taxon>Pseudomonadati</taxon>
        <taxon>Pseudomonadota</taxon>
        <taxon>Alphaproteobacteria</taxon>
        <taxon>Hyphomonadales</taxon>
        <taxon>Hyphomonadaceae</taxon>
        <taxon>Ponticaulis</taxon>
    </lineage>
</organism>
<comment type="catalytic activity">
    <reaction evidence="6">
        <text>3-phosphoshikimate + phosphoenolpyruvate = 5-O-(1-carboxyvinyl)-3-phosphoshikimate + phosphate</text>
        <dbReference type="Rhea" id="RHEA:21256"/>
        <dbReference type="ChEBI" id="CHEBI:43474"/>
        <dbReference type="ChEBI" id="CHEBI:57701"/>
        <dbReference type="ChEBI" id="CHEBI:58702"/>
        <dbReference type="ChEBI" id="CHEBI:145989"/>
        <dbReference type="EC" id="2.5.1.19"/>
    </reaction>
    <physiologicalReaction direction="left-to-right" evidence="6">
        <dbReference type="Rhea" id="RHEA:21257"/>
    </physiologicalReaction>
</comment>
<dbReference type="HAMAP" id="MF_00210">
    <property type="entry name" value="EPSP_synth"/>
    <property type="match status" value="1"/>
</dbReference>
<dbReference type="RefSeq" id="WP_377379169.1">
    <property type="nucleotide sequence ID" value="NZ_JBHSSW010000013.1"/>
</dbReference>
<comment type="function">
    <text evidence="7">Catalyzes the transfer of the enolpyruvyl moiety of phosphoenolpyruvate (PEP) to the 5-hydroxyl of shikimate-3-phosphate (S3P) to produce enolpyruvyl shikimate-3-phosphate and inorganic phosphate.</text>
</comment>
<feature type="binding site" evidence="7">
    <location>
        <position position="392"/>
    </location>
    <ligand>
        <name>phosphoenolpyruvate</name>
        <dbReference type="ChEBI" id="CHEBI:58702"/>
    </ligand>
</feature>
<dbReference type="GO" id="GO:0003866">
    <property type="term" value="F:3-phosphoshikimate 1-carboxyvinyltransferase activity"/>
    <property type="evidence" value="ECO:0007669"/>
    <property type="project" value="UniProtKB-EC"/>
</dbReference>
<dbReference type="SUPFAM" id="SSF55205">
    <property type="entry name" value="EPT/RTPC-like"/>
    <property type="match status" value="1"/>
</dbReference>
<feature type="domain" description="Enolpyruvate transferase" evidence="8">
    <location>
        <begin position="7"/>
        <end position="427"/>
    </location>
</feature>
<comment type="similarity">
    <text evidence="2 7">Belongs to the EPSP synthase family.</text>
</comment>
<evidence type="ECO:0000256" key="7">
    <source>
        <dbReference type="HAMAP-Rule" id="MF_00210"/>
    </source>
</evidence>
<name>A0ABW1SBW9_9PROT</name>
<feature type="binding site" evidence="7">
    <location>
        <position position="22"/>
    </location>
    <ligand>
        <name>3-phosphoshikimate</name>
        <dbReference type="ChEBI" id="CHEBI:145989"/>
    </ligand>
</feature>
<proteinExistence type="inferred from homology"/>
<dbReference type="InterPro" id="IPR006264">
    <property type="entry name" value="EPSP_synthase"/>
</dbReference>
<accession>A0ABW1SBW9</accession>
<feature type="binding site" evidence="7">
    <location>
        <position position="167"/>
    </location>
    <ligand>
        <name>3-phosphoshikimate</name>
        <dbReference type="ChEBI" id="CHEBI:145989"/>
    </ligand>
</feature>
<comment type="caution">
    <text evidence="9">The sequence shown here is derived from an EMBL/GenBank/DDBJ whole genome shotgun (WGS) entry which is preliminary data.</text>
</comment>
<comment type="subunit">
    <text evidence="7">Monomer.</text>
</comment>
<comment type="subcellular location">
    <subcellularLocation>
        <location evidence="7">Cytoplasm</location>
    </subcellularLocation>
</comment>
<comment type="pathway">
    <text evidence="1 7">Metabolic intermediate biosynthesis; chorismate biosynthesis; chorismate from D-erythrose 4-phosphate and phosphoenolpyruvate: step 6/7.</text>
</comment>
<feature type="binding site" evidence="7">
    <location>
        <position position="165"/>
    </location>
    <ligand>
        <name>3-phosphoshikimate</name>
        <dbReference type="ChEBI" id="CHEBI:145989"/>
    </ligand>
</feature>
<dbReference type="InterPro" id="IPR001986">
    <property type="entry name" value="Enolpyruvate_Tfrase_dom"/>
</dbReference>
<feature type="active site" description="Proton acceptor" evidence="7">
    <location>
        <position position="317"/>
    </location>
</feature>
<dbReference type="Gene3D" id="3.65.10.10">
    <property type="entry name" value="Enolpyruvate transferase domain"/>
    <property type="match status" value="2"/>
</dbReference>
<sequence>MVWISNPVSRLSGRILPPGDKSCSHRALMFAALASGRSVISGLLEGDDVLRTGEACRALGANVKQIAPYTWEVIGTGGYSQPDDRIDFGNSGTGSRLMMGAMAGFPIRVDLTGDESLRSRPMARVLDPLKSMGADVKGEDPDRLPLTLIGSSDLQAIDYTPPHASAQVKSAILLAGLNAKGTTIVREARKTRDHTERMLEGFGIELTQEAVGEGQNISIVGGQSLTPVDFTVPGDPSSAAFLFAAGMISPDADVTIEGIMTNPTRAGLLKLAYDMAELEDLERHTISGEEVVTVRVTGSGRVKRAIPGQELTAAMIDEFPIYAVLAAFAEGETRITGAEELRVKESDRITATVNMLRANGVEADELPDGFVIQGCNGKVPGGGVVDTMHDHRIAMSALIMGTASQEPVGVDDIAMIATSYPEFFQHMRTLGADIREA</sequence>
<dbReference type="PROSITE" id="PS00885">
    <property type="entry name" value="EPSP_SYNTHASE_2"/>
    <property type="match status" value="1"/>
</dbReference>
<feature type="binding site" evidence="7">
    <location>
        <position position="21"/>
    </location>
    <ligand>
        <name>3-phosphoshikimate</name>
        <dbReference type="ChEBI" id="CHEBI:145989"/>
    </ligand>
</feature>
<dbReference type="InterPro" id="IPR036968">
    <property type="entry name" value="Enolpyruvate_Tfrase_sf"/>
</dbReference>
<feature type="binding site" evidence="7">
    <location>
        <position position="21"/>
    </location>
    <ligand>
        <name>phosphoenolpyruvate</name>
        <dbReference type="ChEBI" id="CHEBI:58702"/>
    </ligand>
</feature>
<keyword evidence="5 7" id="KW-0057">Aromatic amino acid biosynthesis</keyword>
<feature type="binding site" evidence="7">
    <location>
        <position position="317"/>
    </location>
    <ligand>
        <name>3-phosphoshikimate</name>
        <dbReference type="ChEBI" id="CHEBI:145989"/>
    </ligand>
</feature>